<feature type="compositionally biased region" description="Basic and acidic residues" evidence="1">
    <location>
        <begin position="64"/>
        <end position="89"/>
    </location>
</feature>
<evidence type="ECO:0000313" key="3">
    <source>
        <dbReference type="Proteomes" id="UP000636800"/>
    </source>
</evidence>
<feature type="compositionally biased region" description="Basic residues" evidence="1">
    <location>
        <begin position="14"/>
        <end position="24"/>
    </location>
</feature>
<dbReference type="InterPro" id="IPR040381">
    <property type="entry name" value="At4g14450-like"/>
</dbReference>
<dbReference type="PANTHER" id="PTHR33912">
    <property type="entry name" value="OS01G0939400 PROTEIN"/>
    <property type="match status" value="1"/>
</dbReference>
<name>A0A835V3R4_VANPL</name>
<sequence length="115" mass="12374">MSLADTSGAGSGGKIRRPRSRLRMHAPSSIQVDRPSGSVAEWKAAIPFLSPLDIVSMPLMADPRPTEAEGKKAREVEGEAAGEKEGVGEWRHPAEPFFYEPIPANAPAFTAPHWA</sequence>
<dbReference type="Proteomes" id="UP000636800">
    <property type="component" value="Unassembled WGS sequence"/>
</dbReference>
<dbReference type="OrthoDB" id="2017408at2759"/>
<comment type="caution">
    <text evidence="2">The sequence shown here is derived from an EMBL/GenBank/DDBJ whole genome shotgun (WGS) entry which is preliminary data.</text>
</comment>
<gene>
    <name evidence="2" type="ORF">HPP92_008406</name>
</gene>
<dbReference type="AlphaFoldDB" id="A0A835V3R4"/>
<keyword evidence="3" id="KW-1185">Reference proteome</keyword>
<evidence type="ECO:0000313" key="2">
    <source>
        <dbReference type="EMBL" id="KAG0484327.1"/>
    </source>
</evidence>
<accession>A0A835V3R4</accession>
<feature type="region of interest" description="Disordered" evidence="1">
    <location>
        <begin position="1"/>
        <end position="36"/>
    </location>
</feature>
<protein>
    <submittedName>
        <fullName evidence="2">Uncharacterized protein</fullName>
    </submittedName>
</protein>
<organism evidence="2 3">
    <name type="scientific">Vanilla planifolia</name>
    <name type="common">Vanilla</name>
    <dbReference type="NCBI Taxonomy" id="51239"/>
    <lineage>
        <taxon>Eukaryota</taxon>
        <taxon>Viridiplantae</taxon>
        <taxon>Streptophyta</taxon>
        <taxon>Embryophyta</taxon>
        <taxon>Tracheophyta</taxon>
        <taxon>Spermatophyta</taxon>
        <taxon>Magnoliopsida</taxon>
        <taxon>Liliopsida</taxon>
        <taxon>Asparagales</taxon>
        <taxon>Orchidaceae</taxon>
        <taxon>Vanilloideae</taxon>
        <taxon>Vanilleae</taxon>
        <taxon>Vanilla</taxon>
    </lineage>
</organism>
<evidence type="ECO:0000256" key="1">
    <source>
        <dbReference type="SAM" id="MobiDB-lite"/>
    </source>
</evidence>
<feature type="region of interest" description="Disordered" evidence="1">
    <location>
        <begin position="61"/>
        <end position="89"/>
    </location>
</feature>
<reference evidence="2 3" key="1">
    <citation type="journal article" date="2020" name="Nat. Food">
        <title>A phased Vanilla planifolia genome enables genetic improvement of flavour and production.</title>
        <authorList>
            <person name="Hasing T."/>
            <person name="Tang H."/>
            <person name="Brym M."/>
            <person name="Khazi F."/>
            <person name="Huang T."/>
            <person name="Chambers A.H."/>
        </authorList>
    </citation>
    <scope>NUCLEOTIDE SEQUENCE [LARGE SCALE GENOMIC DNA]</scope>
    <source>
        <tissue evidence="2">Leaf</tissue>
    </source>
</reference>
<proteinExistence type="predicted"/>
<dbReference type="PANTHER" id="PTHR33912:SF2">
    <property type="entry name" value="PUTATIVE-RELATED"/>
    <property type="match status" value="1"/>
</dbReference>
<dbReference type="GO" id="GO:0005737">
    <property type="term" value="C:cytoplasm"/>
    <property type="evidence" value="ECO:0007669"/>
    <property type="project" value="TreeGrafter"/>
</dbReference>
<dbReference type="GO" id="GO:0005634">
    <property type="term" value="C:nucleus"/>
    <property type="evidence" value="ECO:0007669"/>
    <property type="project" value="TreeGrafter"/>
</dbReference>
<dbReference type="EMBL" id="JADCNL010000004">
    <property type="protein sequence ID" value="KAG0484327.1"/>
    <property type="molecule type" value="Genomic_DNA"/>
</dbReference>